<dbReference type="GO" id="GO:0006164">
    <property type="term" value="P:purine nucleotide biosynthetic process"/>
    <property type="evidence" value="ECO:0007669"/>
    <property type="project" value="TreeGrafter"/>
</dbReference>
<name>A0A670Y545_PSETE</name>
<dbReference type="SUPFAM" id="SSF53271">
    <property type="entry name" value="PRTase-like"/>
    <property type="match status" value="1"/>
</dbReference>
<organism evidence="2 3">
    <name type="scientific">Pseudonaja textilis</name>
    <name type="common">Eastern brown snake</name>
    <dbReference type="NCBI Taxonomy" id="8673"/>
    <lineage>
        <taxon>Eukaryota</taxon>
        <taxon>Metazoa</taxon>
        <taxon>Chordata</taxon>
        <taxon>Craniata</taxon>
        <taxon>Vertebrata</taxon>
        <taxon>Euteleostomi</taxon>
        <taxon>Lepidosauria</taxon>
        <taxon>Squamata</taxon>
        <taxon>Bifurcata</taxon>
        <taxon>Unidentata</taxon>
        <taxon>Episquamata</taxon>
        <taxon>Toxicofera</taxon>
        <taxon>Serpentes</taxon>
        <taxon>Colubroidea</taxon>
        <taxon>Elapidae</taxon>
        <taxon>Hydrophiinae</taxon>
        <taxon>Pseudonaja</taxon>
    </lineage>
</organism>
<reference evidence="2" key="2">
    <citation type="submission" date="2025-09" db="UniProtKB">
        <authorList>
            <consortium name="Ensembl"/>
        </authorList>
    </citation>
    <scope>IDENTIFICATION</scope>
</reference>
<dbReference type="GO" id="GO:0005737">
    <property type="term" value="C:cytoplasm"/>
    <property type="evidence" value="ECO:0007669"/>
    <property type="project" value="TreeGrafter"/>
</dbReference>
<sequence length="196" mass="21558">MRPGCPASRSSSAVCTGSCRKIADLGKVVTKKFSCVEVEVGDSVRQEKRGGPDLCQPGVLKWIKENIVEWKHCTIVSPDAEGVKRVTCIAEYEMDCMVLVGDVKEQVATLVDEMAYTFGTIFYANLIHGIFSRPAISLINHSCFEAVIVTNTIPQKDNMKHCPKIQVIDSSLILAEPTKQTHNGESVSYLFSHVPL</sequence>
<dbReference type="GO" id="GO:0004749">
    <property type="term" value="F:ribose phosphate diphosphokinase activity"/>
    <property type="evidence" value="ECO:0007669"/>
    <property type="project" value="TreeGrafter"/>
</dbReference>
<dbReference type="PANTHER" id="PTHR10210">
    <property type="entry name" value="RIBOSE-PHOSPHATE DIPHOSPHOKINASE FAMILY MEMBER"/>
    <property type="match status" value="1"/>
</dbReference>
<accession>A0A670Y545</accession>
<dbReference type="Proteomes" id="UP000472273">
    <property type="component" value="Unplaced"/>
</dbReference>
<dbReference type="Gene3D" id="3.40.50.2020">
    <property type="match status" value="2"/>
</dbReference>
<dbReference type="InterPro" id="IPR005946">
    <property type="entry name" value="Rib-P_diPkinase"/>
</dbReference>
<dbReference type="Ensembl" id="ENSPTXT00000003848.1">
    <property type="protein sequence ID" value="ENSPTXP00000003740.1"/>
    <property type="gene ID" value="ENSPTXG00000002786.1"/>
</dbReference>
<evidence type="ECO:0000313" key="3">
    <source>
        <dbReference type="Proteomes" id="UP000472273"/>
    </source>
</evidence>
<dbReference type="AlphaFoldDB" id="A0A670Y545"/>
<evidence type="ECO:0000256" key="1">
    <source>
        <dbReference type="ARBA" id="ARBA00006478"/>
    </source>
</evidence>
<dbReference type="GO" id="GO:0002189">
    <property type="term" value="C:ribose phosphate diphosphokinase complex"/>
    <property type="evidence" value="ECO:0007669"/>
    <property type="project" value="TreeGrafter"/>
</dbReference>
<comment type="similarity">
    <text evidence="1">Belongs to the ribose-phosphate pyrophosphokinase family.</text>
</comment>
<dbReference type="GO" id="GO:0006015">
    <property type="term" value="P:5-phosphoribose 1-diphosphate biosynthetic process"/>
    <property type="evidence" value="ECO:0007669"/>
    <property type="project" value="TreeGrafter"/>
</dbReference>
<dbReference type="PANTHER" id="PTHR10210:SF118">
    <property type="entry name" value="RIBOSE-PHOSPHATE PYROPHOSPHOKINASE 1"/>
    <property type="match status" value="1"/>
</dbReference>
<reference evidence="2" key="1">
    <citation type="submission" date="2025-08" db="UniProtKB">
        <authorList>
            <consortium name="Ensembl"/>
        </authorList>
    </citation>
    <scope>IDENTIFICATION</scope>
</reference>
<dbReference type="GO" id="GO:0000287">
    <property type="term" value="F:magnesium ion binding"/>
    <property type="evidence" value="ECO:0007669"/>
    <property type="project" value="InterPro"/>
</dbReference>
<protein>
    <submittedName>
        <fullName evidence="2">Uncharacterized protein</fullName>
    </submittedName>
</protein>
<dbReference type="GO" id="GO:0005524">
    <property type="term" value="F:ATP binding"/>
    <property type="evidence" value="ECO:0007669"/>
    <property type="project" value="TreeGrafter"/>
</dbReference>
<dbReference type="Pfam" id="PF14572">
    <property type="entry name" value="Pribosyl_synth"/>
    <property type="match status" value="1"/>
</dbReference>
<dbReference type="InterPro" id="IPR029057">
    <property type="entry name" value="PRTase-like"/>
</dbReference>
<proteinExistence type="inferred from homology"/>
<evidence type="ECO:0000313" key="2">
    <source>
        <dbReference type="Ensembl" id="ENSPTXP00000003740.1"/>
    </source>
</evidence>
<keyword evidence="3" id="KW-1185">Reference proteome</keyword>
<dbReference type="GeneTree" id="ENSGT00950000182803"/>